<keyword evidence="2" id="KW-1185">Reference proteome</keyword>
<comment type="caution">
    <text evidence="1">The sequence shown here is derived from an EMBL/GenBank/DDBJ whole genome shotgun (WGS) entry which is preliminary data.</text>
</comment>
<organism evidence="1 2">
    <name type="scientific">Phlebia brevispora</name>
    <dbReference type="NCBI Taxonomy" id="194682"/>
    <lineage>
        <taxon>Eukaryota</taxon>
        <taxon>Fungi</taxon>
        <taxon>Dikarya</taxon>
        <taxon>Basidiomycota</taxon>
        <taxon>Agaricomycotina</taxon>
        <taxon>Agaricomycetes</taxon>
        <taxon>Polyporales</taxon>
        <taxon>Meruliaceae</taxon>
        <taxon>Phlebia</taxon>
    </lineage>
</organism>
<protein>
    <submittedName>
        <fullName evidence="1">Uncharacterized protein</fullName>
    </submittedName>
</protein>
<dbReference type="EMBL" id="JANHOG010000549">
    <property type="protein sequence ID" value="KAJ3553355.1"/>
    <property type="molecule type" value="Genomic_DNA"/>
</dbReference>
<evidence type="ECO:0000313" key="2">
    <source>
        <dbReference type="Proteomes" id="UP001148662"/>
    </source>
</evidence>
<name>A0ACC1T574_9APHY</name>
<accession>A0ACC1T574</accession>
<dbReference type="Proteomes" id="UP001148662">
    <property type="component" value="Unassembled WGS sequence"/>
</dbReference>
<reference evidence="1" key="1">
    <citation type="submission" date="2022-07" db="EMBL/GenBank/DDBJ databases">
        <title>Genome Sequence of Phlebia brevispora.</title>
        <authorList>
            <person name="Buettner E."/>
        </authorList>
    </citation>
    <scope>NUCLEOTIDE SEQUENCE</scope>
    <source>
        <strain evidence="1">MPL23</strain>
    </source>
</reference>
<evidence type="ECO:0000313" key="1">
    <source>
        <dbReference type="EMBL" id="KAJ3553355.1"/>
    </source>
</evidence>
<proteinExistence type="predicted"/>
<sequence length="269" mass="29863">MSVIPTARVYASYDIHDPPEHPGSEFTRFVCISDTHSRTCDIPPGDVLLHAGDLSSWGYVKNLEKTMEWLASLPHPVKIIIAGNHDLCLDKKWIESGDWYFKLNGEMLGGDMTLKDLEAGRALVRGEAALKAGIHYLEYESFQFTTESGRTWNVYGSPAAPRYAPGAFQYMSGSDEGEMMYDQIPLSTEILLTHTPPHGICDLSRKGKSAGCPALAARLQELDLDKCRLHVFGHIHEAHGVHVDEDCQRVSVNAAMHHHSLPVIVDLMN</sequence>
<gene>
    <name evidence="1" type="ORF">NM688_g3657</name>
</gene>